<feature type="compositionally biased region" description="Polar residues" evidence="7">
    <location>
        <begin position="148"/>
        <end position="177"/>
    </location>
</feature>
<dbReference type="Pfam" id="PF23263">
    <property type="entry name" value="C8-3_MUC4"/>
    <property type="match status" value="1"/>
</dbReference>
<dbReference type="InterPro" id="IPR003886">
    <property type="entry name" value="NIDO_dom"/>
</dbReference>
<evidence type="ECO:0000313" key="14">
    <source>
        <dbReference type="Proteomes" id="UP000694541"/>
    </source>
</evidence>
<reference evidence="13" key="1">
    <citation type="submission" date="2025-08" db="UniProtKB">
        <authorList>
            <consortium name="Ensembl"/>
        </authorList>
    </citation>
    <scope>IDENTIFICATION</scope>
</reference>
<keyword evidence="2 8" id="KW-0812">Transmembrane</keyword>
<feature type="domain" description="VWFD" evidence="12">
    <location>
        <begin position="1434"/>
        <end position="1634"/>
    </location>
</feature>
<feature type="region of interest" description="Disordered" evidence="7">
    <location>
        <begin position="343"/>
        <end position="376"/>
    </location>
</feature>
<feature type="region of interest" description="Disordered" evidence="7">
    <location>
        <begin position="1341"/>
        <end position="1361"/>
    </location>
</feature>
<evidence type="ECO:0000256" key="2">
    <source>
        <dbReference type="ARBA" id="ARBA00022692"/>
    </source>
</evidence>
<dbReference type="InterPro" id="IPR051495">
    <property type="entry name" value="Epithelial_Barrier/Signaling"/>
</dbReference>
<evidence type="ECO:0000259" key="12">
    <source>
        <dbReference type="PROSITE" id="PS51233"/>
    </source>
</evidence>
<dbReference type="SMART" id="SM00723">
    <property type="entry name" value="AMOP"/>
    <property type="match status" value="1"/>
</dbReference>
<feature type="compositionally biased region" description="Low complexity" evidence="7">
    <location>
        <begin position="1039"/>
        <end position="1049"/>
    </location>
</feature>
<keyword evidence="14" id="KW-1185">Reference proteome</keyword>
<feature type="region of interest" description="Disordered" evidence="7">
    <location>
        <begin position="577"/>
        <end position="614"/>
    </location>
</feature>
<feature type="disulfide bond" evidence="6">
    <location>
        <begin position="1872"/>
        <end position="1881"/>
    </location>
</feature>
<dbReference type="SUPFAM" id="SSF69349">
    <property type="entry name" value="Phage fibre proteins"/>
    <property type="match status" value="1"/>
</dbReference>
<feature type="region of interest" description="Disordered" evidence="7">
    <location>
        <begin position="1018"/>
        <end position="1062"/>
    </location>
</feature>
<dbReference type="PROSITE" id="PS50026">
    <property type="entry name" value="EGF_3"/>
    <property type="match status" value="2"/>
</dbReference>
<feature type="region of interest" description="Disordered" evidence="7">
    <location>
        <begin position="1"/>
        <end position="218"/>
    </location>
</feature>
<sequence length="2133" mass="216452">MAAGMSPLSLATPPSAMGASGDHRPDRSTAGRAVGMTSLKVATEENPGASAVGPTPSHAVVTAGPSSEPPAQGTDALETRPPAHLPLLAPRGGHSALPAMANPSPRLATASPLPSTTTGKTPQPTTPPPPENAAVEGGRDRSQPAGHGSTTQAAAGSTSIENTRASAKTGTPDSGRTTLGRAPPPSAPATASVTAQPSMAASDHGYHAAEPTTDMDTGMDLDVDTVSPTLGNRAVGLSTATAGVAKPGTSDATPLARSALGSKSPMAVAIMGTVSPTAPELVIAPSPGLTHNTAEAGVAVSPPVPRNTHPLVVTPSVTPSITITGPAAGAGDASLDRVTTPLSVVPSSASTPHSPRVTPRPSSEATDSTHDPASMGLSLVTEDKPMARVSSLAVGHTHAWETTAMSRSDAGGGTTARGDTTPSESGAEGAAPLASTSSTHMPVSNTAGRSPATMPATSMFPSNTIPPATSASGETFVVTAATTAMPSAPARAISTTSVLSLAVTRNKTGKSGQPVLSPAERNLSVETTAGPQSILSPSPAIAVPSSPLPSLHSPAEGPATAPLFLLGVGASRESAAGWASSEPATGTSSPMAVSSHAVGQAASTSSPSFWTPLGAPARGEKTAVTAGSTTAIAVGSTTAIAARSTTAITAGSTLATTAGSTTTSTRGSTAAVGAGSTTAITAGSTTAITAGSAAAITTRSTTAITAGSAAAITAGSTTAITAGSAAAITTGSTTAITAGSAVAIAARSTRAITAGSTTAIAAGSAADITAGSTTAVTAGSTTAMTAGSTKAITAGSTTAIATGSTTAMTAGSTTASTTGSTSAIGAGSTTAITAGTSTAITAGGTAAIAAGSTTAITAGSTTAIATGSTTAIAAGGAVAITAGSTTAITTGSTTASTRGSTAAVGAGSTTAITAGSTTAITAGSTLATTAGSTTAITRGSTAAVGAGSTTAITAGSTTAISARSTTAITTGSTMAITAGSTTAIAAGSTVAVAPTATVSPAKEVGGLPAPGTMAPVGTPATTSPATNPSPAFGTQRGLATAPSTTTHTTAGHRNPAPEPQPSHGLIASLYPFGMEGGDRECVQRMVDFNSPLFKPEIGFPFGKSLRDALYFTDNGQIIFPPTDNYVLSNPNPPPRGFSGWEGLPMVAAFWDDADFSQGVGTTWYQEYSTLSSAQDPLIHDVEAKIEKYLKTPYIAKWTLKVTWEKAPAYPSQRDDTQTSTYQAVLTTDGNRSFTLLLYQDGGMRWDYAKLAEGNVLIGFSSGDGYAQNNELTQKPPAVKYRPDQHSSTGVRGLWIYRLDSRSRMNYRLQCLAWLDAEPAPATWNDQLPPCPCSQPQAELDPRYRRSKGAKHSPTRASHGVGGRQGVPFCSGAGVRCLYQDGSLLEGWQERPPSSADGELEAFDWCCRRVGKPLFCARFAEKRPRVGCEGYVPPTPAGAFGDPHITTLDGLTYTFNGLGDFVLLLASDAQTSFMLHGRTARTGMAQQERTSKGVDWDIHCDLQVEWTLGNQGDIQVLLNDETIQFSYSQGEQDMGAEVYYSPGVLLVNASSIMAVFDGAIAVSISAASRILSVVCSLPDRYRNSTKGLLGVWDHDPADDFQMPNGTSIPVNSSEEEIYSYGMTWKPFGLLPLDSPVMNFTPIFLSQLRQENESQYQLAASRCRGSKECIYDSLSTGDVALGRQYRAVGVGARFVPHLSPELNISGKEGEMGQLGWDGGTLATQPLSSSGTLTWEPHRTAPLTVNLEAVGSNNLSTLLQLRFTLCSCSRSQECDYSDTVTLGGSSLQVLAACRCEGGYSGPFCQDPPDPCAQGCFPGVGCDSHTGCGPCPAGLTGDGRHCCGSACGSRSCPEGYCSNGGHCHLHPVTCTPACACPPAFTDQRCLVAGGDFRPLPNLPRRSVQLRVRTLQNATAGEVNGTVCHQRGWARGGGRTGTLGSMAAWGAYGDGFTFTVVSEFAYDSRSTVIRFLNDLLPGAITSAFNGKRGQREAGTHLLFQHLHRDNITDLVKHYFPCGLYGYKGYQLHYVGTVGFVCISPCKMGYCQHGGQCQHLPEGPMCSCLPFSIFSPTGGRCEQLAVSLAAFLGILLGALALLCLLIAVGSLPCIFQPLSWSSAAQGCNNISGLNISIPFSPMS</sequence>
<dbReference type="Proteomes" id="UP000694541">
    <property type="component" value="Unplaced"/>
</dbReference>
<dbReference type="Pfam" id="PF00094">
    <property type="entry name" value="VWD"/>
    <property type="match status" value="1"/>
</dbReference>
<dbReference type="InterPro" id="IPR000742">
    <property type="entry name" value="EGF"/>
</dbReference>
<feature type="domain" description="AMOP" evidence="10">
    <location>
        <begin position="1302"/>
        <end position="1422"/>
    </location>
</feature>
<keyword evidence="5 6" id="KW-1015">Disulfide bond</keyword>
<feature type="compositionally biased region" description="Low complexity" evidence="7">
    <location>
        <begin position="1018"/>
        <end position="1031"/>
    </location>
</feature>
<protein>
    <recommendedName>
        <fullName evidence="15">Mucin-4</fullName>
    </recommendedName>
</protein>
<evidence type="ECO:0000256" key="4">
    <source>
        <dbReference type="ARBA" id="ARBA00023136"/>
    </source>
</evidence>
<dbReference type="PROSITE" id="PS51233">
    <property type="entry name" value="VWFD"/>
    <property type="match status" value="1"/>
</dbReference>
<dbReference type="SMART" id="SM00181">
    <property type="entry name" value="EGF"/>
    <property type="match status" value="3"/>
</dbReference>
<dbReference type="PANTHER" id="PTHR13802:SF52">
    <property type="entry name" value="MUCIN-4"/>
    <property type="match status" value="1"/>
</dbReference>
<keyword evidence="4 8" id="KW-0472">Membrane</keyword>
<organism evidence="13 14">
    <name type="scientific">Accipiter nisus</name>
    <name type="common">Eurasian sparrowhawk</name>
    <dbReference type="NCBI Taxonomy" id="211598"/>
    <lineage>
        <taxon>Eukaryota</taxon>
        <taxon>Metazoa</taxon>
        <taxon>Chordata</taxon>
        <taxon>Craniata</taxon>
        <taxon>Vertebrata</taxon>
        <taxon>Euteleostomi</taxon>
        <taxon>Archelosauria</taxon>
        <taxon>Archosauria</taxon>
        <taxon>Dinosauria</taxon>
        <taxon>Saurischia</taxon>
        <taxon>Theropoda</taxon>
        <taxon>Coelurosauria</taxon>
        <taxon>Aves</taxon>
        <taxon>Neognathae</taxon>
        <taxon>Neoaves</taxon>
        <taxon>Telluraves</taxon>
        <taxon>Accipitrimorphae</taxon>
        <taxon>Accipitriformes</taxon>
        <taxon>Accipitridae</taxon>
        <taxon>Accipitrinae</taxon>
        <taxon>Accipiter</taxon>
    </lineage>
</organism>
<dbReference type="InterPro" id="IPR005533">
    <property type="entry name" value="AMOP_dom"/>
</dbReference>
<accession>A0A8B9RXB5</accession>
<dbReference type="PROSITE" id="PS01186">
    <property type="entry name" value="EGF_2"/>
    <property type="match status" value="1"/>
</dbReference>
<feature type="compositionally biased region" description="Low complexity" evidence="7">
    <location>
        <begin position="188"/>
        <end position="198"/>
    </location>
</feature>
<keyword evidence="6" id="KW-0245">EGF-like domain</keyword>
<feature type="disulfide bond" evidence="6">
    <location>
        <begin position="1853"/>
        <end position="1870"/>
    </location>
</feature>
<name>A0A8B9RXB5_9AVES</name>
<evidence type="ECO:0000256" key="7">
    <source>
        <dbReference type="SAM" id="MobiDB-lite"/>
    </source>
</evidence>
<comment type="subcellular location">
    <subcellularLocation>
        <location evidence="1">Membrane</location>
    </subcellularLocation>
</comment>
<dbReference type="GO" id="GO:0016020">
    <property type="term" value="C:membrane"/>
    <property type="evidence" value="ECO:0007669"/>
    <property type="project" value="UniProtKB-SubCell"/>
</dbReference>
<feature type="domain" description="EGF-like" evidence="9">
    <location>
        <begin position="2033"/>
        <end position="2072"/>
    </location>
</feature>
<dbReference type="InterPro" id="IPR056619">
    <property type="entry name" value="C8-3_MUC4"/>
</dbReference>
<dbReference type="PROSITE" id="PS00022">
    <property type="entry name" value="EGF_1"/>
    <property type="match status" value="1"/>
</dbReference>
<evidence type="ECO:0000256" key="1">
    <source>
        <dbReference type="ARBA" id="ARBA00004370"/>
    </source>
</evidence>
<feature type="compositionally biased region" description="Low complexity" evidence="7">
    <location>
        <begin position="114"/>
        <end position="123"/>
    </location>
</feature>
<dbReference type="Ensembl" id="ENSANIT00000016352.1">
    <property type="protein sequence ID" value="ENSANIP00000015805.1"/>
    <property type="gene ID" value="ENSANIG00000010643.1"/>
</dbReference>
<reference evidence="13" key="2">
    <citation type="submission" date="2025-09" db="UniProtKB">
        <authorList>
            <consortium name="Ensembl"/>
        </authorList>
    </citation>
    <scope>IDENTIFICATION</scope>
</reference>
<feature type="compositionally biased region" description="Polar residues" evidence="7">
    <location>
        <begin position="343"/>
        <end position="353"/>
    </location>
</feature>
<evidence type="ECO:0000259" key="10">
    <source>
        <dbReference type="PROSITE" id="PS50856"/>
    </source>
</evidence>
<evidence type="ECO:0000259" key="11">
    <source>
        <dbReference type="PROSITE" id="PS51220"/>
    </source>
</evidence>
<dbReference type="PROSITE" id="PS51220">
    <property type="entry name" value="NIDO"/>
    <property type="match status" value="1"/>
</dbReference>
<proteinExistence type="predicted"/>
<feature type="transmembrane region" description="Helical" evidence="8">
    <location>
        <begin position="2074"/>
        <end position="2098"/>
    </location>
</feature>
<feature type="domain" description="NIDO" evidence="11">
    <location>
        <begin position="1148"/>
        <end position="1301"/>
    </location>
</feature>
<evidence type="ECO:0000259" key="9">
    <source>
        <dbReference type="PROSITE" id="PS50026"/>
    </source>
</evidence>
<dbReference type="SMART" id="SM00216">
    <property type="entry name" value="VWD"/>
    <property type="match status" value="1"/>
</dbReference>
<feature type="compositionally biased region" description="Polar residues" evidence="7">
    <location>
        <begin position="582"/>
        <end position="592"/>
    </location>
</feature>
<dbReference type="PANTHER" id="PTHR13802">
    <property type="entry name" value="MUCIN 4-RELATED"/>
    <property type="match status" value="1"/>
</dbReference>
<feature type="compositionally biased region" description="Basic residues" evidence="7">
    <location>
        <begin position="1344"/>
        <end position="1353"/>
    </location>
</feature>
<dbReference type="GO" id="GO:0007160">
    <property type="term" value="P:cell-matrix adhesion"/>
    <property type="evidence" value="ECO:0007669"/>
    <property type="project" value="InterPro"/>
</dbReference>
<dbReference type="Pfam" id="PF06119">
    <property type="entry name" value="NIDO"/>
    <property type="match status" value="1"/>
</dbReference>
<feature type="region of interest" description="Disordered" evidence="7">
    <location>
        <begin position="401"/>
        <end position="450"/>
    </location>
</feature>
<evidence type="ECO:0000256" key="3">
    <source>
        <dbReference type="ARBA" id="ARBA00022989"/>
    </source>
</evidence>
<dbReference type="InterPro" id="IPR001846">
    <property type="entry name" value="VWF_type-D"/>
</dbReference>
<keyword evidence="3 8" id="KW-1133">Transmembrane helix</keyword>
<comment type="caution">
    <text evidence="6">Lacks conserved residue(s) required for the propagation of feature annotation.</text>
</comment>
<evidence type="ECO:0000256" key="5">
    <source>
        <dbReference type="ARBA" id="ARBA00023157"/>
    </source>
</evidence>
<evidence type="ECO:0000313" key="13">
    <source>
        <dbReference type="Ensembl" id="ENSANIP00000015805.1"/>
    </source>
</evidence>
<feature type="compositionally biased region" description="Polar residues" evidence="7">
    <location>
        <begin position="434"/>
        <end position="448"/>
    </location>
</feature>
<evidence type="ECO:0000256" key="6">
    <source>
        <dbReference type="PROSITE-ProRule" id="PRU00076"/>
    </source>
</evidence>
<dbReference type="PROSITE" id="PS50856">
    <property type="entry name" value="AMOP"/>
    <property type="match status" value="1"/>
</dbReference>
<evidence type="ECO:0008006" key="15">
    <source>
        <dbReference type="Google" id="ProtNLM"/>
    </source>
</evidence>
<dbReference type="SMART" id="SM00539">
    <property type="entry name" value="NIDO"/>
    <property type="match status" value="1"/>
</dbReference>
<dbReference type="GO" id="GO:0005176">
    <property type="term" value="F:ErbB-2 class receptor binding"/>
    <property type="evidence" value="ECO:0007669"/>
    <property type="project" value="TreeGrafter"/>
</dbReference>
<feature type="domain" description="EGF-like" evidence="9">
    <location>
        <begin position="1844"/>
        <end position="1882"/>
    </location>
</feature>
<evidence type="ECO:0000256" key="8">
    <source>
        <dbReference type="SAM" id="Phobius"/>
    </source>
</evidence>